<evidence type="ECO:0000256" key="2">
    <source>
        <dbReference type="ARBA" id="ARBA00023157"/>
    </source>
</evidence>
<dbReference type="Pfam" id="PF00652">
    <property type="entry name" value="Ricin_B_lectin"/>
    <property type="match status" value="2"/>
</dbReference>
<comment type="similarity">
    <text evidence="4">Belongs to the ribosome-inactivating protein family.</text>
</comment>
<comment type="subunit">
    <text evidence="4">Might form dimers or tetramers of disulfide-linked A and B chains.</text>
</comment>
<dbReference type="EMBL" id="JBBPBM010000009">
    <property type="protein sequence ID" value="KAK8567305.1"/>
    <property type="molecule type" value="Genomic_DNA"/>
</dbReference>
<keyword evidence="3" id="KW-0325">Glycoprotein</keyword>
<dbReference type="SUPFAM" id="SSF56371">
    <property type="entry name" value="Ribosome inactivating proteins (RIP)"/>
    <property type="match status" value="1"/>
</dbReference>
<organism evidence="6 7">
    <name type="scientific">Hibiscus sabdariffa</name>
    <name type="common">roselle</name>
    <dbReference type="NCBI Taxonomy" id="183260"/>
    <lineage>
        <taxon>Eukaryota</taxon>
        <taxon>Viridiplantae</taxon>
        <taxon>Streptophyta</taxon>
        <taxon>Embryophyta</taxon>
        <taxon>Tracheophyta</taxon>
        <taxon>Spermatophyta</taxon>
        <taxon>Magnoliopsida</taxon>
        <taxon>eudicotyledons</taxon>
        <taxon>Gunneridae</taxon>
        <taxon>Pentapetalae</taxon>
        <taxon>rosids</taxon>
        <taxon>malvids</taxon>
        <taxon>Malvales</taxon>
        <taxon>Malvaceae</taxon>
        <taxon>Malvoideae</taxon>
        <taxon>Hibiscus</taxon>
    </lineage>
</organism>
<dbReference type="InterPro" id="IPR036041">
    <property type="entry name" value="Ribosome-inact_prot_sf"/>
</dbReference>
<dbReference type="Gene3D" id="2.80.10.50">
    <property type="match status" value="2"/>
</dbReference>
<feature type="domain" description="Ricin B lectin" evidence="5">
    <location>
        <begin position="324"/>
        <end position="445"/>
    </location>
</feature>
<dbReference type="EC" id="3.2.2.22" evidence="4"/>
<dbReference type="PROSITE" id="PS50231">
    <property type="entry name" value="RICIN_B_LECTIN"/>
    <property type="match status" value="2"/>
</dbReference>
<sequence>MVSLYQHTTKVWVVLAVAVAVLWGCSISMAQPPTVRFNTRTATRVSYMYFISELRAALLANGDRSSTIPLLPDRSRSDMGLCNPRRYVMVEILGGYPNPVTFALDVTNTHVLGYGTEMRSHLFSGVPEVVRDAVFPNSQGQALPFTQDYGSLLRAGGIVSRSQLPVGITELRHRINILASGVNATTDLARSLTVIIQMIAEPARFRFMEGRIADVAERLPNGVYRVFYPDALMMAFQDSWDAISSAVQSATSWGVFPTAVRIQYGSQGEVLVFDNVASVRFLVAIMQVVCRNRAESLRYLQMPASVSFMRSTGGDDDTCDRVLSSTTHIIGQYGLCLDAHQGDKVVLTTCRQNQSNQLWTVSFDDKTIRSGGKCLTTGGVIGSNVVMFQCNLVVLSATQWEIRDDGAIRNPKTGLFLTGNMNSSGTDNIVVHQDQQSSRQTFSISNNTRTTIATITGHKGFCLTFNVTARRVWLENCVSDNGDQQWAIYTDGSIRPRRDRAWCVMLANGGGNSVAMGRCDGGVKGRWSFQNDGTILHVLTGQVMDVKDTDAPLPEIGINVYKINRFSQIWFRSVAVI</sequence>
<comment type="similarity">
    <text evidence="1">In the N-terminal section; belongs to the ribosome-inactivating protein family. Type 2 RIP subfamily.</text>
</comment>
<dbReference type="InterPro" id="IPR017989">
    <property type="entry name" value="Ribosome_inactivat_1/2"/>
</dbReference>
<accession>A0ABR2EWE0</accession>
<dbReference type="SUPFAM" id="SSF50370">
    <property type="entry name" value="Ricin B-like lectins"/>
    <property type="match status" value="2"/>
</dbReference>
<evidence type="ECO:0000256" key="3">
    <source>
        <dbReference type="ARBA" id="ARBA00023180"/>
    </source>
</evidence>
<protein>
    <recommendedName>
        <fullName evidence="4">Ribosome-inactivating protein</fullName>
    </recommendedName>
    <component>
        <recommendedName>
            <fullName evidence="4">Ribosome-inactivating protein chain A</fullName>
        </recommendedName>
        <alternativeName>
            <fullName evidence="4">rRNA N-glycosidase</fullName>
            <ecNumber evidence="4">3.2.2.22</ecNumber>
        </alternativeName>
    </component>
    <component>
        <recommendedName>
            <fullName evidence="4">Ribosome-inactivating protein chain B</fullName>
        </recommendedName>
    </component>
</protein>
<dbReference type="SMART" id="SM00458">
    <property type="entry name" value="RICIN"/>
    <property type="match status" value="2"/>
</dbReference>
<dbReference type="PANTHER" id="PTHR33453">
    <property type="match status" value="1"/>
</dbReference>
<reference evidence="6 7" key="1">
    <citation type="journal article" date="2024" name="G3 (Bethesda)">
        <title>Genome assembly of Hibiscus sabdariffa L. provides insights into metabolisms of medicinal natural products.</title>
        <authorList>
            <person name="Kim T."/>
        </authorList>
    </citation>
    <scope>NUCLEOTIDE SEQUENCE [LARGE SCALE GENOMIC DNA]</scope>
    <source>
        <strain evidence="6">TK-2024</strain>
        <tissue evidence="6">Old leaves</tissue>
    </source>
</reference>
<gene>
    <name evidence="6" type="ORF">V6N12_005901</name>
</gene>
<keyword evidence="4" id="KW-0611">Plant defense</keyword>
<keyword evidence="2" id="KW-1015">Disulfide bond</keyword>
<comment type="caution">
    <text evidence="6">The sequence shown here is derived from an EMBL/GenBank/DDBJ whole genome shotgun (WGS) entry which is preliminary data.</text>
</comment>
<dbReference type="InterPro" id="IPR016138">
    <property type="entry name" value="Ribosome_inactivat_prot_sub1"/>
</dbReference>
<dbReference type="InterPro" id="IPR035992">
    <property type="entry name" value="Ricin_B-like_lectins"/>
</dbReference>
<comment type="catalytic activity">
    <reaction evidence="4">
        <text>Endohydrolysis of the N-glycosidic bond at one specific adenosine on the 28S rRNA.</text>
        <dbReference type="EC" id="3.2.2.22"/>
    </reaction>
</comment>
<dbReference type="PRINTS" id="PR00396">
    <property type="entry name" value="SHIGARICIN"/>
</dbReference>
<proteinExistence type="inferred from homology"/>
<evidence type="ECO:0000313" key="6">
    <source>
        <dbReference type="EMBL" id="KAK8567305.1"/>
    </source>
</evidence>
<dbReference type="Proteomes" id="UP001472677">
    <property type="component" value="Unassembled WGS sequence"/>
</dbReference>
<dbReference type="Pfam" id="PF00161">
    <property type="entry name" value="RIP"/>
    <property type="match status" value="1"/>
</dbReference>
<evidence type="ECO:0000256" key="1">
    <source>
        <dbReference type="ARBA" id="ARBA00010414"/>
    </source>
</evidence>
<evidence type="ECO:0000259" key="5">
    <source>
        <dbReference type="SMART" id="SM00458"/>
    </source>
</evidence>
<dbReference type="Gene3D" id="4.10.470.10">
    <property type="entry name" value="Ricin (A Subunit), domain 2"/>
    <property type="match status" value="1"/>
</dbReference>
<feature type="domain" description="Ricin B lectin" evidence="5">
    <location>
        <begin position="449"/>
        <end position="569"/>
    </location>
</feature>
<dbReference type="PANTHER" id="PTHR33453:SF34">
    <property type="entry name" value="RIBOSOME-INACTIVATING PROTEIN"/>
    <property type="match status" value="1"/>
</dbReference>
<dbReference type="CDD" id="cd23444">
    <property type="entry name" value="beta-trefoil_Ricin_RIPs_II_rpt2"/>
    <property type="match status" value="1"/>
</dbReference>
<dbReference type="InterPro" id="IPR016139">
    <property type="entry name" value="Ribosome_inactivat_prot_sub2"/>
</dbReference>
<keyword evidence="4" id="KW-0652">Protein synthesis inhibitor</keyword>
<evidence type="ECO:0000256" key="4">
    <source>
        <dbReference type="RuleBase" id="RU004915"/>
    </source>
</evidence>
<keyword evidence="4" id="KW-0378">Hydrolase</keyword>
<comment type="function">
    <text evidence="4">The A chain is responsible for inhibiting protein synthesis through the catalytic inactivation of 60S ribosomal subunits by removing adenine from position 4,324 of 28S rRNA. The B chain binds to cell receptors and probably facilitates the entry into the cell of the A chain; B chains are also responsible for cell agglutination (lectin activity).</text>
</comment>
<evidence type="ECO:0000313" key="7">
    <source>
        <dbReference type="Proteomes" id="UP001472677"/>
    </source>
</evidence>
<name>A0ABR2EWE0_9ROSI</name>
<dbReference type="Gene3D" id="3.40.420.10">
    <property type="entry name" value="Ricin (A subunit), domain 1"/>
    <property type="match status" value="1"/>
</dbReference>
<dbReference type="InterPro" id="IPR000772">
    <property type="entry name" value="Ricin_B_lectin"/>
</dbReference>
<keyword evidence="4" id="KW-0800">Toxin</keyword>
<dbReference type="InterPro" id="IPR001574">
    <property type="entry name" value="Ribosome_inactivat_prot"/>
</dbReference>
<keyword evidence="7" id="KW-1185">Reference proteome</keyword>